<dbReference type="HOGENOM" id="CLU_017584_0_6_9"/>
<dbReference type="InterPro" id="IPR050859">
    <property type="entry name" value="Class-I_PLP-dep_aminotransf"/>
</dbReference>
<dbReference type="PANTHER" id="PTHR42790">
    <property type="entry name" value="AMINOTRANSFERASE"/>
    <property type="match status" value="1"/>
</dbReference>
<reference evidence="8 9" key="1">
    <citation type="submission" date="2009-01" db="EMBL/GenBank/DDBJ databases">
        <authorList>
            <person name="Fulton L."/>
            <person name="Clifton S."/>
            <person name="Fulton B."/>
            <person name="Xu J."/>
            <person name="Minx P."/>
            <person name="Pepin K.H."/>
            <person name="Johnson M."/>
            <person name="Bhonagiri V."/>
            <person name="Nash W.E."/>
            <person name="Mardis E.R."/>
            <person name="Wilson R.K."/>
        </authorList>
    </citation>
    <scope>NUCLEOTIDE SEQUENCE [LARGE SCALE GENOMIC DNA]</scope>
    <source>
        <strain evidence="9">DSM 10507 / JCM 14656 / S5a33</strain>
    </source>
</reference>
<dbReference type="GO" id="GO:0030170">
    <property type="term" value="F:pyridoxal phosphate binding"/>
    <property type="evidence" value="ECO:0007669"/>
    <property type="project" value="InterPro"/>
</dbReference>
<dbReference type="CDD" id="cd00609">
    <property type="entry name" value="AAT_like"/>
    <property type="match status" value="1"/>
</dbReference>
<dbReference type="GO" id="GO:0008483">
    <property type="term" value="F:transaminase activity"/>
    <property type="evidence" value="ECO:0007669"/>
    <property type="project" value="UniProtKB-KW"/>
</dbReference>
<evidence type="ECO:0000256" key="1">
    <source>
        <dbReference type="ARBA" id="ARBA00001933"/>
    </source>
</evidence>
<dbReference type="Gene3D" id="3.40.640.10">
    <property type="entry name" value="Type I PLP-dependent aspartate aminotransferase-like (Major domain)"/>
    <property type="match status" value="1"/>
</dbReference>
<comment type="caution">
    <text evidence="8">The sequence shown here is derived from an EMBL/GenBank/DDBJ whole genome shotgun (WGS) entry which is preliminary data.</text>
</comment>
<protein>
    <recommendedName>
        <fullName evidence="7">Aminotransferase class I/classII large domain-containing protein</fullName>
    </recommendedName>
</protein>
<dbReference type="InterPro" id="IPR015421">
    <property type="entry name" value="PyrdxlP-dep_Trfase_major"/>
</dbReference>
<dbReference type="GeneID" id="86822905"/>
<dbReference type="Pfam" id="PF00155">
    <property type="entry name" value="Aminotran_1_2"/>
    <property type="match status" value="1"/>
</dbReference>
<dbReference type="GO" id="GO:1901605">
    <property type="term" value="P:alpha-amino acid metabolic process"/>
    <property type="evidence" value="ECO:0007669"/>
    <property type="project" value="TreeGrafter"/>
</dbReference>
<dbReference type="InterPro" id="IPR004839">
    <property type="entry name" value="Aminotransferase_I/II_large"/>
</dbReference>
<dbReference type="PATRIC" id="fig|476272.21.peg.1379"/>
<evidence type="ECO:0000256" key="5">
    <source>
        <dbReference type="ARBA" id="ARBA00022679"/>
    </source>
</evidence>
<dbReference type="SUPFAM" id="SSF53383">
    <property type="entry name" value="PLP-dependent transferases"/>
    <property type="match status" value="1"/>
</dbReference>
<comment type="subunit">
    <text evidence="3">Homodimer.</text>
</comment>
<keyword evidence="9" id="KW-1185">Reference proteome</keyword>
<dbReference type="InterPro" id="IPR015424">
    <property type="entry name" value="PyrdxlP-dep_Trfase"/>
</dbReference>
<dbReference type="RefSeq" id="WP_005951287.1">
    <property type="nucleotide sequence ID" value="NZ_CP136423.1"/>
</dbReference>
<feature type="domain" description="Aminotransferase class I/classII large" evidence="7">
    <location>
        <begin position="31"/>
        <end position="387"/>
    </location>
</feature>
<comment type="cofactor">
    <cofactor evidence="1">
        <name>pyridoxal 5'-phosphate</name>
        <dbReference type="ChEBI" id="CHEBI:597326"/>
    </cofactor>
</comment>
<evidence type="ECO:0000256" key="6">
    <source>
        <dbReference type="ARBA" id="ARBA00022898"/>
    </source>
</evidence>
<comment type="similarity">
    <text evidence="2">Belongs to the class-I pyridoxal-phosphate-dependent aminotransferase family.</text>
</comment>
<evidence type="ECO:0000313" key="9">
    <source>
        <dbReference type="Proteomes" id="UP000003100"/>
    </source>
</evidence>
<dbReference type="Gene3D" id="3.90.1150.10">
    <property type="entry name" value="Aspartate Aminotransferase, domain 1"/>
    <property type="match status" value="1"/>
</dbReference>
<dbReference type="EMBL" id="ACBZ01000173">
    <property type="protein sequence ID" value="EEG47877.1"/>
    <property type="molecule type" value="Genomic_DNA"/>
</dbReference>
<gene>
    <name evidence="8" type="ORF">RUMHYD_03253</name>
</gene>
<keyword evidence="6" id="KW-0663">Pyridoxal phosphate</keyword>
<proteinExistence type="inferred from homology"/>
<dbReference type="InterPro" id="IPR015422">
    <property type="entry name" value="PyrdxlP-dep_Trfase_small"/>
</dbReference>
<name>C0CQU0_BLAHS</name>
<evidence type="ECO:0000313" key="8">
    <source>
        <dbReference type="EMBL" id="EEG47877.1"/>
    </source>
</evidence>
<organism evidence="8 9">
    <name type="scientific">Blautia hydrogenotrophica (strain DSM 10507 / JCM 14656 / S5a33)</name>
    <name type="common">Ruminococcus hydrogenotrophicus</name>
    <dbReference type="NCBI Taxonomy" id="476272"/>
    <lineage>
        <taxon>Bacteria</taxon>
        <taxon>Bacillati</taxon>
        <taxon>Bacillota</taxon>
        <taxon>Clostridia</taxon>
        <taxon>Lachnospirales</taxon>
        <taxon>Lachnospiraceae</taxon>
        <taxon>Blautia</taxon>
    </lineage>
</organism>
<dbReference type="Proteomes" id="UP000003100">
    <property type="component" value="Unassembled WGS sequence"/>
</dbReference>
<sequence>MTELAKRMKTAEPSIVRELYKVWTLPGMHSLGAGNPSLKTFPVKEMEEISKQIYEECSRDHSMVDAIFSYGVTEGDDPLRKELKKRYMEYYKNGNPKTDDLQIFTGAQQVIDLTAKCFLNSGDVVLTEEHSYSGAISAFWGYEGKVVGVKTDEEGMLPDALEEMLQKEEHVKLIYLIPTFQNPMGIVTTLDRRQAIYDLAVKYDVMILEDSPYFELRYSGEYVPSIKSLDKTGHVIFAGSLSKVLTPGVRLGFAIANKNVLAKLTVGKQCQDMNNPGYNQRIAARYIENYDLSAHIQDCCTLYRSKRDTMMNALEKELTGKATWTHPEGGFFVWLTLPSHISGDEFTRYLIDKKKLITVCGSAYRPDGSDVNAIRLNFSVPSEEEIQFCVHLIREALEEWVDKA</sequence>
<dbReference type="AlphaFoldDB" id="C0CQU0"/>
<accession>C0CQU0</accession>
<evidence type="ECO:0000256" key="2">
    <source>
        <dbReference type="ARBA" id="ARBA00007441"/>
    </source>
</evidence>
<dbReference type="eggNOG" id="COG1167">
    <property type="taxonomic scope" value="Bacteria"/>
</dbReference>
<evidence type="ECO:0000259" key="7">
    <source>
        <dbReference type="Pfam" id="PF00155"/>
    </source>
</evidence>
<dbReference type="PANTHER" id="PTHR42790:SF19">
    <property type="entry name" value="KYNURENINE_ALPHA-AMINOADIPATE AMINOTRANSFERASE, MITOCHONDRIAL"/>
    <property type="match status" value="1"/>
</dbReference>
<keyword evidence="4" id="KW-0032">Aminotransferase</keyword>
<evidence type="ECO:0000256" key="4">
    <source>
        <dbReference type="ARBA" id="ARBA00022576"/>
    </source>
</evidence>
<evidence type="ECO:0000256" key="3">
    <source>
        <dbReference type="ARBA" id="ARBA00011738"/>
    </source>
</evidence>
<keyword evidence="5" id="KW-0808">Transferase</keyword>
<reference evidence="8 9" key="2">
    <citation type="submission" date="2009-02" db="EMBL/GenBank/DDBJ databases">
        <title>Draft genome sequence of Blautia hydrogenotrophica DSM 10507 (Ruminococcus hydrogenotrophicus DSM 10507).</title>
        <authorList>
            <person name="Sudarsanam P."/>
            <person name="Ley R."/>
            <person name="Guruge J."/>
            <person name="Turnbaugh P.J."/>
            <person name="Mahowald M."/>
            <person name="Liep D."/>
            <person name="Gordon J."/>
        </authorList>
    </citation>
    <scope>NUCLEOTIDE SEQUENCE [LARGE SCALE GENOMIC DNA]</scope>
    <source>
        <strain evidence="9">DSM 10507 / JCM 14656 / S5a33</strain>
    </source>
</reference>
<dbReference type="FunFam" id="3.40.640.10:FF:000053">
    <property type="entry name" value="Aminotransferase, class I"/>
    <property type="match status" value="1"/>
</dbReference>